<evidence type="ECO:0000313" key="3">
    <source>
        <dbReference type="Proteomes" id="UP000438106"/>
    </source>
</evidence>
<comment type="caution">
    <text evidence="2">The sequence shown here is derived from an EMBL/GenBank/DDBJ whole genome shotgun (WGS) entry which is preliminary data.</text>
</comment>
<evidence type="ECO:0000256" key="1">
    <source>
        <dbReference type="SAM" id="Phobius"/>
    </source>
</evidence>
<organism evidence="2 3">
    <name type="scientific">Devosia marina</name>
    <dbReference type="NCBI Taxonomy" id="2683198"/>
    <lineage>
        <taxon>Bacteria</taxon>
        <taxon>Pseudomonadati</taxon>
        <taxon>Pseudomonadota</taxon>
        <taxon>Alphaproteobacteria</taxon>
        <taxon>Hyphomicrobiales</taxon>
        <taxon>Devosiaceae</taxon>
        <taxon>Devosia</taxon>
    </lineage>
</organism>
<protein>
    <submittedName>
        <fullName evidence="2">DUF541 domain-containing protein</fullName>
    </submittedName>
</protein>
<keyword evidence="3" id="KW-1185">Reference proteome</keyword>
<dbReference type="InterPro" id="IPR007497">
    <property type="entry name" value="SIMPL/DUF541"/>
</dbReference>
<keyword evidence="1" id="KW-0812">Transmembrane</keyword>
<reference evidence="2 3" key="1">
    <citation type="submission" date="2019-12" db="EMBL/GenBank/DDBJ databases">
        <title>Devosia maris sp. nov., isolated from the deep seawater.</title>
        <authorList>
            <person name="Liu Y."/>
        </authorList>
    </citation>
    <scope>NUCLEOTIDE SEQUENCE [LARGE SCALE GENOMIC DNA]</scope>
    <source>
        <strain evidence="2 3">L53-10-65</strain>
    </source>
</reference>
<sequence length="301" mass="32562">MRSLRALSARACGFAPMPAPTTPSPKFLCSCAIQPPPFMPWSRHDRGAHLPSGTLIEGPIMRIVGIVAALFVAAGIALAGWFVGTSLVESRQPLRVVTVKGLSERAVEANLGFWPIRFVATGPTLQAARASLEDAEASVREFLSERGFAETEIQVQNVLVEDRAAGYNANAMNDEYRFVLTEDLLVTTDRVQDLAEASRSVADLLRQGVVFSSDAYSAGASFVFTGINDLKGEMLTEATQRAKETAEQFAAESGAQVGDIQTANQGVFEILPAVEIPNDRPEKQIDKKVRVVTTITYFLVD</sequence>
<dbReference type="Proteomes" id="UP000438106">
    <property type="component" value="Unassembled WGS sequence"/>
</dbReference>
<accession>A0A7X3K4B6</accession>
<dbReference type="PANTHER" id="PTHR34387:SF2">
    <property type="entry name" value="SLR1258 PROTEIN"/>
    <property type="match status" value="1"/>
</dbReference>
<dbReference type="AlphaFoldDB" id="A0A7X3K4B6"/>
<dbReference type="PANTHER" id="PTHR34387">
    <property type="entry name" value="SLR1258 PROTEIN"/>
    <property type="match status" value="1"/>
</dbReference>
<dbReference type="Pfam" id="PF04402">
    <property type="entry name" value="SIMPL"/>
    <property type="match status" value="1"/>
</dbReference>
<dbReference type="GO" id="GO:0006974">
    <property type="term" value="P:DNA damage response"/>
    <property type="evidence" value="ECO:0007669"/>
    <property type="project" value="TreeGrafter"/>
</dbReference>
<dbReference type="EMBL" id="WQRF01000004">
    <property type="protein sequence ID" value="MVT00207.1"/>
    <property type="molecule type" value="Genomic_DNA"/>
</dbReference>
<proteinExistence type="predicted"/>
<keyword evidence="1" id="KW-0472">Membrane</keyword>
<keyword evidence="1" id="KW-1133">Transmembrane helix</keyword>
<feature type="transmembrane region" description="Helical" evidence="1">
    <location>
        <begin position="63"/>
        <end position="83"/>
    </location>
</feature>
<dbReference type="InterPro" id="IPR052022">
    <property type="entry name" value="26kDa_periplasmic_antigen"/>
</dbReference>
<name>A0A7X3K4B6_9HYPH</name>
<gene>
    <name evidence="2" type="ORF">GO014_14355</name>
</gene>
<evidence type="ECO:0000313" key="2">
    <source>
        <dbReference type="EMBL" id="MVT00207.1"/>
    </source>
</evidence>